<evidence type="ECO:0000313" key="2">
    <source>
        <dbReference type="Proteomes" id="UP001597469"/>
    </source>
</evidence>
<accession>A0ABW5LXJ2</accession>
<dbReference type="EMBL" id="JBHULN010000001">
    <property type="protein sequence ID" value="MFD2569498.1"/>
    <property type="molecule type" value="Genomic_DNA"/>
</dbReference>
<evidence type="ECO:0008006" key="3">
    <source>
        <dbReference type="Google" id="ProtNLM"/>
    </source>
</evidence>
<protein>
    <recommendedName>
        <fullName evidence="3">DUF2508 family protein</fullName>
    </recommendedName>
</protein>
<comment type="caution">
    <text evidence="1">The sequence shown here is derived from an EMBL/GenBank/DDBJ whole genome shotgun (WGS) entry which is preliminary data.</text>
</comment>
<organism evidence="1 2">
    <name type="scientific">Spirosoma soli</name>
    <dbReference type="NCBI Taxonomy" id="1770529"/>
    <lineage>
        <taxon>Bacteria</taxon>
        <taxon>Pseudomonadati</taxon>
        <taxon>Bacteroidota</taxon>
        <taxon>Cytophagia</taxon>
        <taxon>Cytophagales</taxon>
        <taxon>Cytophagaceae</taxon>
        <taxon>Spirosoma</taxon>
    </lineage>
</organism>
<dbReference type="RefSeq" id="WP_381518613.1">
    <property type="nucleotide sequence ID" value="NZ_JBHULN010000001.1"/>
</dbReference>
<dbReference type="Proteomes" id="UP001597469">
    <property type="component" value="Unassembled WGS sequence"/>
</dbReference>
<gene>
    <name evidence="1" type="ORF">ACFSUS_02575</name>
</gene>
<proteinExistence type="predicted"/>
<evidence type="ECO:0000313" key="1">
    <source>
        <dbReference type="EMBL" id="MFD2569498.1"/>
    </source>
</evidence>
<keyword evidence="2" id="KW-1185">Reference proteome</keyword>
<name>A0ABW5LXJ2_9BACT</name>
<sequence length="69" mass="8167">MEAEELPLDVHLNDLLRQIRQLDEMIEFHRNHSSDSSMISQYEYMKADYIDKANQTLKAYRVKLIATPV</sequence>
<reference evidence="2" key="1">
    <citation type="journal article" date="2019" name="Int. J. Syst. Evol. Microbiol.">
        <title>The Global Catalogue of Microorganisms (GCM) 10K type strain sequencing project: providing services to taxonomists for standard genome sequencing and annotation.</title>
        <authorList>
            <consortium name="The Broad Institute Genomics Platform"/>
            <consortium name="The Broad Institute Genome Sequencing Center for Infectious Disease"/>
            <person name="Wu L."/>
            <person name="Ma J."/>
        </authorList>
    </citation>
    <scope>NUCLEOTIDE SEQUENCE [LARGE SCALE GENOMIC DNA]</scope>
    <source>
        <strain evidence="2">KCTC 42805</strain>
    </source>
</reference>